<evidence type="ECO:0000256" key="9">
    <source>
        <dbReference type="SAM" id="Phobius"/>
    </source>
</evidence>
<evidence type="ECO:0000256" key="5">
    <source>
        <dbReference type="ARBA" id="ARBA00022502"/>
    </source>
</evidence>
<reference evidence="10 11" key="1">
    <citation type="submission" date="2017-12" db="EMBL/GenBank/DDBJ databases">
        <title>Gene loss provides genomic basis for host adaptation in cereal stripe rust fungi.</title>
        <authorList>
            <person name="Xia C."/>
        </authorList>
    </citation>
    <scope>NUCLEOTIDE SEQUENCE [LARGE SCALE GENOMIC DNA]</scope>
    <source>
        <strain evidence="10 11">93TX-2</strain>
    </source>
</reference>
<evidence type="ECO:0000256" key="7">
    <source>
        <dbReference type="ARBA" id="ARBA00022989"/>
    </source>
</evidence>
<feature type="transmembrane region" description="Helical" evidence="9">
    <location>
        <begin position="56"/>
        <end position="77"/>
    </location>
</feature>
<keyword evidence="11" id="KW-1185">Reference proteome</keyword>
<comment type="similarity">
    <text evidence="3">Belongs to the PIGW family.</text>
</comment>
<dbReference type="PANTHER" id="PTHR20661:SF0">
    <property type="entry name" value="PHOSPHATIDYLINOSITOL-GLYCAN BIOSYNTHESIS CLASS W PROTEIN"/>
    <property type="match status" value="1"/>
</dbReference>
<keyword evidence="8 9" id="KW-0472">Membrane</keyword>
<feature type="transmembrane region" description="Helical" evidence="9">
    <location>
        <begin position="83"/>
        <end position="101"/>
    </location>
</feature>
<reference evidence="11" key="2">
    <citation type="journal article" date="2018" name="BMC Genomics">
        <title>Genomic insights into host adaptation between the wheat stripe rust pathogen (Puccinia striiformis f. sp. tritici) and the barley stripe rust pathogen (Puccinia striiformis f. sp. hordei).</title>
        <authorList>
            <person name="Xia C."/>
            <person name="Wang M."/>
            <person name="Yin C."/>
            <person name="Cornejo O.E."/>
            <person name="Hulbert S.H."/>
            <person name="Chen X."/>
        </authorList>
    </citation>
    <scope>NUCLEOTIDE SEQUENCE [LARGE SCALE GENOMIC DNA]</scope>
    <source>
        <strain evidence="11">93TX-2</strain>
    </source>
</reference>
<name>A0A2S4WEW7_9BASI</name>
<dbReference type="GO" id="GO:0006506">
    <property type="term" value="P:GPI anchor biosynthetic process"/>
    <property type="evidence" value="ECO:0007669"/>
    <property type="project" value="UniProtKB-UniPathway"/>
</dbReference>
<comment type="caution">
    <text evidence="10">The sequence shown here is derived from an EMBL/GenBank/DDBJ whole genome shotgun (WGS) entry which is preliminary data.</text>
</comment>
<comment type="pathway">
    <text evidence="2">Glycolipid biosynthesis; glycosylphosphatidylinositol-anchor biosynthesis.</text>
</comment>
<dbReference type="OrthoDB" id="15270at2759"/>
<dbReference type="PANTHER" id="PTHR20661">
    <property type="entry name" value="PHOSPHATIDYLINOSITOL-GLYCAN BIOSYNTHESIS CLASS W PROTEIN"/>
    <property type="match status" value="1"/>
</dbReference>
<dbReference type="GO" id="GO:0032216">
    <property type="term" value="F:glucosaminyl-phosphatidylinositol O-acyltransferase activity"/>
    <property type="evidence" value="ECO:0007669"/>
    <property type="project" value="TreeGrafter"/>
</dbReference>
<dbReference type="VEuPathDB" id="FungiDB:PSHT_03651"/>
<dbReference type="GO" id="GO:0016020">
    <property type="term" value="C:membrane"/>
    <property type="evidence" value="ECO:0007669"/>
    <property type="project" value="UniProtKB-SubCell"/>
</dbReference>
<dbReference type="GO" id="GO:0005783">
    <property type="term" value="C:endoplasmic reticulum"/>
    <property type="evidence" value="ECO:0007669"/>
    <property type="project" value="TreeGrafter"/>
</dbReference>
<sequence length="108" mass="12088">MKAHQRVLSFLGVQEYVLSSSTEQTIFVSPNREGLASLMEEERVPITLEIINQNSLAIFLFANLLTGIINLSVHSMYINPVPAFSILQLYSACIVAFAYLIRNIKISL</sequence>
<evidence type="ECO:0000313" key="10">
    <source>
        <dbReference type="EMBL" id="POW20326.1"/>
    </source>
</evidence>
<protein>
    <recommendedName>
        <fullName evidence="4">GPI-anchored wall transfer protein 1</fullName>
    </recommendedName>
</protein>
<dbReference type="UniPathway" id="UPA00196"/>
<keyword evidence="7 9" id="KW-1133">Transmembrane helix</keyword>
<reference evidence="11" key="3">
    <citation type="journal article" date="2018" name="Mol. Plant Microbe Interact.">
        <title>Genome sequence resources for the wheat stripe rust pathogen (Puccinia striiformis f. sp. tritici) and the barley stripe rust pathogen (Puccinia striiformis f. sp. hordei).</title>
        <authorList>
            <person name="Xia C."/>
            <person name="Wang M."/>
            <person name="Yin C."/>
            <person name="Cornejo O.E."/>
            <person name="Hulbert S.H."/>
            <person name="Chen X."/>
        </authorList>
    </citation>
    <scope>NUCLEOTIDE SEQUENCE [LARGE SCALE GENOMIC DNA]</scope>
    <source>
        <strain evidence="11">93TX-2</strain>
    </source>
</reference>
<evidence type="ECO:0000256" key="4">
    <source>
        <dbReference type="ARBA" id="ARBA00014495"/>
    </source>
</evidence>
<organism evidence="10 11">
    <name type="scientific">Puccinia striiformis</name>
    <dbReference type="NCBI Taxonomy" id="27350"/>
    <lineage>
        <taxon>Eukaryota</taxon>
        <taxon>Fungi</taxon>
        <taxon>Dikarya</taxon>
        <taxon>Basidiomycota</taxon>
        <taxon>Pucciniomycotina</taxon>
        <taxon>Pucciniomycetes</taxon>
        <taxon>Pucciniales</taxon>
        <taxon>Pucciniaceae</taxon>
        <taxon>Puccinia</taxon>
    </lineage>
</organism>
<evidence type="ECO:0000256" key="6">
    <source>
        <dbReference type="ARBA" id="ARBA00022692"/>
    </source>
</evidence>
<keyword evidence="6 9" id="KW-0812">Transmembrane</keyword>
<dbReference type="VEuPathDB" id="FungiDB:PSTT_11697"/>
<dbReference type="EMBL" id="PKSM01000035">
    <property type="protein sequence ID" value="POW20326.1"/>
    <property type="molecule type" value="Genomic_DNA"/>
</dbReference>
<evidence type="ECO:0000256" key="3">
    <source>
        <dbReference type="ARBA" id="ARBA00007559"/>
    </source>
</evidence>
<dbReference type="GO" id="GO:0072659">
    <property type="term" value="P:protein localization to plasma membrane"/>
    <property type="evidence" value="ECO:0007669"/>
    <property type="project" value="TreeGrafter"/>
</dbReference>
<dbReference type="Pfam" id="PF06423">
    <property type="entry name" value="GWT1"/>
    <property type="match status" value="1"/>
</dbReference>
<comment type="subcellular location">
    <subcellularLocation>
        <location evidence="1">Membrane</location>
        <topology evidence="1">Multi-pass membrane protein</topology>
    </subcellularLocation>
</comment>
<proteinExistence type="inferred from homology"/>
<evidence type="ECO:0000313" key="11">
    <source>
        <dbReference type="Proteomes" id="UP000238274"/>
    </source>
</evidence>
<keyword evidence="5" id="KW-0337">GPI-anchor biosynthesis</keyword>
<gene>
    <name evidence="10" type="ORF">PSHT_03651</name>
</gene>
<dbReference type="Proteomes" id="UP000238274">
    <property type="component" value="Unassembled WGS sequence"/>
</dbReference>
<evidence type="ECO:0000256" key="2">
    <source>
        <dbReference type="ARBA" id="ARBA00004687"/>
    </source>
</evidence>
<accession>A0A2S4WEW7</accession>
<evidence type="ECO:0000256" key="8">
    <source>
        <dbReference type="ARBA" id="ARBA00023136"/>
    </source>
</evidence>
<evidence type="ECO:0000256" key="1">
    <source>
        <dbReference type="ARBA" id="ARBA00004141"/>
    </source>
</evidence>
<dbReference type="AlphaFoldDB" id="A0A2S4WEW7"/>
<dbReference type="InterPro" id="IPR009447">
    <property type="entry name" value="PIGW/GWT1"/>
</dbReference>